<evidence type="ECO:0000259" key="5">
    <source>
        <dbReference type="PROSITE" id="PS51700"/>
    </source>
</evidence>
<dbReference type="Pfam" id="PF03568">
    <property type="entry name" value="Separin_C"/>
    <property type="match status" value="2"/>
</dbReference>
<dbReference type="InterPro" id="IPR005314">
    <property type="entry name" value="Peptidase_C50"/>
</dbReference>
<name>A0AAE1SXG3_9SOLA</name>
<sequence>MPSVTSNVCGILAAQLEELAMHVKEHYVEVSGSQDEPPTDLILGLYATGLLINDSCIHDSRALFLDRNDVLQKLRSLLNFSKSCFEIDGKVSNYSQKRMLYILSYFDALKFRGQPLAEYVISARKEILSETEAVSCNTCVEIVQDVFKHAADSKQDLSEDNNKVLLLVAVCAFTLSLRTKRDTEETVRFIKYLITGVRVQANGLKYLFTSFYNIAVLLYRNKQMKEMELKVNGVDIEEGTTTLYSMLSPFVESKQALGIIFGAGVLLQEVYVSKDSYLQRCRALIVKGEVLRARGFQYLKDCIQCLSEAIATVESSIKQKNYGETSACTNSASHLAAYAYCARALCTSEIEPNSKRLYEDIHAAARLWTSLNHCHAPEQCRMSETMLNMLHQVGTVHEMLGNGIEAKTLLVWGKEIPCFQSLPLFIISFCCMLGKLYAKQHLLELAEMELNTAKVTLAENYDVISCLKCRIILEVSIDLLLGDLWKRQHCNTINSSTVEFVYSVIEKYRSASEKLNNFGWEDSVGCSLGASFQHTKHQATHSFGNGAKDPSDLKKFPSQKDKLENAVEGRRTRKTKKEPGHNLRMTRSRYHSMRKCESMCYKLKCWHHLPLEILRSGSLSNFIYLKWELVRRNFLLRLLTTMGSLTFLLDAIVLIFLITFFSCGSGLVASWNSRKCLGLSGDSHEAQMLVLKSVSLFSSDPSYPKYSSLPLMSLVDQMGHDICVVELAVDHSVMLYHICYSILNSYTCKATRKTSCKECRTFSCIKLTKVIGWLKLAFILSREIPLLTQKISRLLAAVYVLSTSVKSFSIAPSKTISENQWASFFHQASIGTHLNQHFFSCSLKKQKAKLVIDYEGSCSSGQQHLCSQEPNKLRLAPESVEDFVSRFFESLPSSTIVCLSLFGRSVSNLLTESLNSPYPIQSWLLLSRMSSTSQPITVILPVHSILKASDDVAEFTSSFSFEVKDKHWHCPWVSSVIDDVAPVFRDILESNYLTSSVHLLEDTTESRSSWWKWRKQLDKRLAKFLQNLEDSWLGHWRCLLLGELSDCELLDSLVKKLYDHFRCKSGVDVHESLLKVILGGAKFACEKVNCISQMVINEGCHLHAGGHGNSIVLYKTSTEVESLCDSVNKSILDEAQEMEETESISRRPVILVLDLEVQMLPWENLPVLRNQQVYRMPSVSSIQATLSKCCQYQQQVQMRGSTIQRGKCGTAPAVEELAEALKSHDLFIYFGHGSGAQYIPEHEVKKLESCAATLLMGCSSGSLYLYGCYAPRGAPMCYLFAGSPVIVANLWEVTDKDIDRFGKSMFDAILRERSNVSFRCDQCDSFR</sequence>
<accession>A0AAE1SXG3</accession>
<reference evidence="6" key="1">
    <citation type="submission" date="2023-12" db="EMBL/GenBank/DDBJ databases">
        <title>Genome assembly of Anisodus tanguticus.</title>
        <authorList>
            <person name="Wang Y.-J."/>
        </authorList>
    </citation>
    <scope>NUCLEOTIDE SEQUENCE</scope>
    <source>
        <strain evidence="6">KB-2021</strain>
        <tissue evidence="6">Leaf</tissue>
    </source>
</reference>
<dbReference type="InterPro" id="IPR030397">
    <property type="entry name" value="SEPARIN_core_dom"/>
</dbReference>
<keyword evidence="3" id="KW-0378">Hydrolase</keyword>
<dbReference type="EC" id="3.4.22.49" evidence="2"/>
<comment type="caution">
    <text evidence="6">The sequence shown here is derived from an EMBL/GenBank/DDBJ whole genome shotgun (WGS) entry which is preliminary data.</text>
</comment>
<evidence type="ECO:0000256" key="2">
    <source>
        <dbReference type="ARBA" id="ARBA00012489"/>
    </source>
</evidence>
<dbReference type="GO" id="GO:0005737">
    <property type="term" value="C:cytoplasm"/>
    <property type="evidence" value="ECO:0007669"/>
    <property type="project" value="TreeGrafter"/>
</dbReference>
<feature type="domain" description="Peptidase C50" evidence="5">
    <location>
        <begin position="1169"/>
        <end position="1269"/>
    </location>
</feature>
<dbReference type="Proteomes" id="UP001291623">
    <property type="component" value="Unassembled WGS sequence"/>
</dbReference>
<evidence type="ECO:0000313" key="7">
    <source>
        <dbReference type="Proteomes" id="UP001291623"/>
    </source>
</evidence>
<dbReference type="GO" id="GO:0005634">
    <property type="term" value="C:nucleus"/>
    <property type="evidence" value="ECO:0007669"/>
    <property type="project" value="InterPro"/>
</dbReference>
<evidence type="ECO:0000313" key="6">
    <source>
        <dbReference type="EMBL" id="KAK4378644.1"/>
    </source>
</evidence>
<keyword evidence="7" id="KW-1185">Reference proteome</keyword>
<organism evidence="6 7">
    <name type="scientific">Anisodus tanguticus</name>
    <dbReference type="NCBI Taxonomy" id="243964"/>
    <lineage>
        <taxon>Eukaryota</taxon>
        <taxon>Viridiplantae</taxon>
        <taxon>Streptophyta</taxon>
        <taxon>Embryophyta</taxon>
        <taxon>Tracheophyta</taxon>
        <taxon>Spermatophyta</taxon>
        <taxon>Magnoliopsida</taxon>
        <taxon>eudicotyledons</taxon>
        <taxon>Gunneridae</taxon>
        <taxon>Pentapetalae</taxon>
        <taxon>asterids</taxon>
        <taxon>lamiids</taxon>
        <taxon>Solanales</taxon>
        <taxon>Solanaceae</taxon>
        <taxon>Solanoideae</taxon>
        <taxon>Hyoscyameae</taxon>
        <taxon>Anisodus</taxon>
    </lineage>
</organism>
<dbReference type="InterPro" id="IPR056932">
    <property type="entry name" value="TPR_ESP1_2nd"/>
</dbReference>
<evidence type="ECO:0000256" key="4">
    <source>
        <dbReference type="ARBA" id="ARBA00022829"/>
    </source>
</evidence>
<proteinExistence type="predicted"/>
<gene>
    <name evidence="6" type="ORF">RND71_000506</name>
</gene>
<evidence type="ECO:0000256" key="1">
    <source>
        <dbReference type="ARBA" id="ARBA00000451"/>
    </source>
</evidence>
<dbReference type="PANTHER" id="PTHR12792">
    <property type="entry name" value="EXTRA SPINDLE POLES 1-RELATED"/>
    <property type="match status" value="1"/>
</dbReference>
<dbReference type="GO" id="GO:0051307">
    <property type="term" value="P:meiotic chromosome separation"/>
    <property type="evidence" value="ECO:0007669"/>
    <property type="project" value="TreeGrafter"/>
</dbReference>
<dbReference type="Pfam" id="PF25113">
    <property type="entry name" value="TPR_ESP1_2nd"/>
    <property type="match status" value="1"/>
</dbReference>
<dbReference type="EMBL" id="JAVYJV010000001">
    <property type="protein sequence ID" value="KAK4378644.1"/>
    <property type="molecule type" value="Genomic_DNA"/>
</dbReference>
<dbReference type="PROSITE" id="PS51700">
    <property type="entry name" value="SEPARIN"/>
    <property type="match status" value="1"/>
</dbReference>
<dbReference type="GO" id="GO:0006508">
    <property type="term" value="P:proteolysis"/>
    <property type="evidence" value="ECO:0007669"/>
    <property type="project" value="InterPro"/>
</dbReference>
<protein>
    <recommendedName>
        <fullName evidence="2">separase</fullName>
        <ecNumber evidence="2">3.4.22.49</ecNumber>
    </recommendedName>
</protein>
<evidence type="ECO:0000256" key="3">
    <source>
        <dbReference type="ARBA" id="ARBA00022801"/>
    </source>
</evidence>
<dbReference type="GO" id="GO:0004197">
    <property type="term" value="F:cysteine-type endopeptidase activity"/>
    <property type="evidence" value="ECO:0007669"/>
    <property type="project" value="InterPro"/>
</dbReference>
<comment type="catalytic activity">
    <reaction evidence="1">
        <text>All bonds known to be hydrolyzed by this endopeptidase have arginine in P1 and an acidic residue in P4. P6 is often occupied by an acidic residue or by a hydroxy-amino-acid residue, the phosphorylation of which enhances cleavage.</text>
        <dbReference type="EC" id="3.4.22.49"/>
    </reaction>
</comment>
<dbReference type="GO" id="GO:0072686">
    <property type="term" value="C:mitotic spindle"/>
    <property type="evidence" value="ECO:0007669"/>
    <property type="project" value="TreeGrafter"/>
</dbReference>
<dbReference type="PANTHER" id="PTHR12792:SF0">
    <property type="entry name" value="SEPARIN"/>
    <property type="match status" value="1"/>
</dbReference>
<keyword evidence="4" id="KW-0159">Chromosome partition</keyword>